<evidence type="ECO:0008006" key="4">
    <source>
        <dbReference type="Google" id="ProtNLM"/>
    </source>
</evidence>
<sequence length="227" mass="26716">MKKAQNGSVLLVALILIASILSILFLSKDKFIQQSAIGHFYAEKALLDNSQFIHLYQKDKSEICHDLKKVVINQKEISSKSSYFLVYQFSCRFNSLFKDKKPTKEKYIHFKRLEDYLDLSNVKKEEIYFIRKLSELPESTIDDPKIVIAQNEINETLPQNFYGIVITDYLFDITGKRMYGTLYSSYDNEREERNLTFKKEVLANLEMKYSYWDYLPNSENFLGVVDE</sequence>
<gene>
    <name evidence="2" type="ORF">A4G16_08730</name>
</gene>
<reference evidence="2 3" key="1">
    <citation type="submission" date="2016-03" db="EMBL/GenBank/DDBJ databases">
        <authorList>
            <person name="Bojesen A.M."/>
            <person name="Planet P."/>
            <person name="Hansen M.J."/>
        </authorList>
    </citation>
    <scope>NUCLEOTIDE SEQUENCE [LARGE SCALE GENOMIC DNA]</scope>
    <source>
        <strain evidence="2 3">B 234/94</strain>
    </source>
</reference>
<evidence type="ECO:0000313" key="2">
    <source>
        <dbReference type="EMBL" id="QIM67443.1"/>
    </source>
</evidence>
<organism evidence="2 3">
    <name type="scientific">Mannheimia granulomatis</name>
    <dbReference type="NCBI Taxonomy" id="85402"/>
    <lineage>
        <taxon>Bacteria</taxon>
        <taxon>Pseudomonadati</taxon>
        <taxon>Pseudomonadota</taxon>
        <taxon>Gammaproteobacteria</taxon>
        <taxon>Pasteurellales</taxon>
        <taxon>Pasteurellaceae</taxon>
        <taxon>Mannheimia</taxon>
    </lineage>
</organism>
<protein>
    <recommendedName>
        <fullName evidence="4">DUF2572 domain-containing protein</fullName>
    </recommendedName>
</protein>
<dbReference type="KEGG" id="mgra:A4G16_08730"/>
<keyword evidence="1" id="KW-1133">Transmembrane helix</keyword>
<dbReference type="EMBL" id="CP015030">
    <property type="protein sequence ID" value="QIM67443.1"/>
    <property type="molecule type" value="Genomic_DNA"/>
</dbReference>
<accession>A0A6G8JKD9</accession>
<dbReference type="RefSeq" id="WP_165889570.1">
    <property type="nucleotide sequence ID" value="NZ_CP015030.1"/>
</dbReference>
<dbReference type="InterPro" id="IPR022543">
    <property type="entry name" value="DUF2572"/>
</dbReference>
<keyword evidence="1" id="KW-0472">Membrane</keyword>
<evidence type="ECO:0000313" key="3">
    <source>
        <dbReference type="Proteomes" id="UP000501366"/>
    </source>
</evidence>
<proteinExistence type="predicted"/>
<dbReference type="Proteomes" id="UP000501366">
    <property type="component" value="Chromosome"/>
</dbReference>
<keyword evidence="1" id="KW-0812">Transmembrane</keyword>
<dbReference type="AlphaFoldDB" id="A0A6G8JKD9"/>
<feature type="transmembrane region" description="Helical" evidence="1">
    <location>
        <begin position="7"/>
        <end position="26"/>
    </location>
</feature>
<dbReference type="Pfam" id="PF10833">
    <property type="entry name" value="DUF2572"/>
    <property type="match status" value="1"/>
</dbReference>
<name>A0A6G8JKD9_9PAST</name>
<evidence type="ECO:0000256" key="1">
    <source>
        <dbReference type="SAM" id="Phobius"/>
    </source>
</evidence>